<gene>
    <name evidence="2" type="ORF">ABW99_16525</name>
</gene>
<dbReference type="AlphaFoldDB" id="A0A0G3EW25"/>
<proteinExistence type="predicted"/>
<dbReference type="PATRIC" id="fig|445709.3.peg.3492"/>
<feature type="region of interest" description="Disordered" evidence="1">
    <location>
        <begin position="1"/>
        <end position="41"/>
    </location>
</feature>
<sequence length="62" mass="6687">MKKTDLEKLKGLKLTNQLKQSQTPRGGKSARTQAGQPVRASKLMNALLKAPEPEAGDRQAGD</sequence>
<dbReference type="Proteomes" id="UP000036700">
    <property type="component" value="Chromosome"/>
</dbReference>
<dbReference type="OrthoDB" id="8945265at2"/>
<feature type="compositionally biased region" description="Basic and acidic residues" evidence="1">
    <location>
        <begin position="1"/>
        <end position="10"/>
    </location>
</feature>
<dbReference type="EMBL" id="CP011568">
    <property type="protein sequence ID" value="AKJ69577.1"/>
    <property type="molecule type" value="Genomic_DNA"/>
</dbReference>
<evidence type="ECO:0000256" key="1">
    <source>
        <dbReference type="SAM" id="MobiDB-lite"/>
    </source>
</evidence>
<feature type="compositionally biased region" description="Polar residues" evidence="1">
    <location>
        <begin position="14"/>
        <end position="35"/>
    </location>
</feature>
<organism evidence="2 3">
    <name type="scientific">Pandoraea thiooxydans</name>
    <dbReference type="NCBI Taxonomy" id="445709"/>
    <lineage>
        <taxon>Bacteria</taxon>
        <taxon>Pseudomonadati</taxon>
        <taxon>Pseudomonadota</taxon>
        <taxon>Betaproteobacteria</taxon>
        <taxon>Burkholderiales</taxon>
        <taxon>Burkholderiaceae</taxon>
        <taxon>Pandoraea</taxon>
    </lineage>
</organism>
<evidence type="ECO:0000313" key="3">
    <source>
        <dbReference type="Proteomes" id="UP000036700"/>
    </source>
</evidence>
<keyword evidence="3" id="KW-1185">Reference proteome</keyword>
<dbReference type="RefSeq" id="WP_047215492.1">
    <property type="nucleotide sequence ID" value="NZ_CP011568.3"/>
</dbReference>
<evidence type="ECO:0000313" key="2">
    <source>
        <dbReference type="EMBL" id="AKJ69577.1"/>
    </source>
</evidence>
<reference evidence="3" key="1">
    <citation type="submission" date="2015-06" db="EMBL/GenBank/DDBJ databases">
        <authorList>
            <person name="Lim Y.L."/>
            <person name="Ee R."/>
            <person name="Yong D."/>
            <person name="How K.Y."/>
            <person name="Yin W.F."/>
            <person name="Chan K.G."/>
        </authorList>
    </citation>
    <scope>NUCLEOTIDE SEQUENCE [LARGE SCALE GENOMIC DNA]</scope>
    <source>
        <strain evidence="3">DSM 25325</strain>
    </source>
</reference>
<name>A0A0G3EW25_9BURK</name>
<protein>
    <submittedName>
        <fullName evidence="2">Uncharacterized protein</fullName>
    </submittedName>
</protein>
<accession>A0A0G3EW25</accession>
<dbReference type="KEGG" id="ptx:ABW99_16525"/>